<dbReference type="PANTHER" id="PTHR44591:SF3">
    <property type="entry name" value="RESPONSE REGULATORY DOMAIN-CONTAINING PROTEIN"/>
    <property type="match status" value="1"/>
</dbReference>
<protein>
    <submittedName>
        <fullName evidence="7">Response regulator</fullName>
    </submittedName>
</protein>
<dbReference type="Proteomes" id="UP001060012">
    <property type="component" value="Chromosome"/>
</dbReference>
<dbReference type="PROSITE" id="PS50110">
    <property type="entry name" value="RESPONSE_REGULATORY"/>
    <property type="match status" value="1"/>
</dbReference>
<keyword evidence="8" id="KW-1185">Reference proteome</keyword>
<dbReference type="Gene3D" id="3.40.50.2300">
    <property type="match status" value="1"/>
</dbReference>
<dbReference type="InterPro" id="IPR011006">
    <property type="entry name" value="CheY-like_superfamily"/>
</dbReference>
<evidence type="ECO:0000313" key="7">
    <source>
        <dbReference type="EMBL" id="UTJ07068.1"/>
    </source>
</evidence>
<evidence type="ECO:0000256" key="2">
    <source>
        <dbReference type="ARBA" id="ARBA00022500"/>
    </source>
</evidence>
<proteinExistence type="predicted"/>
<organism evidence="7 8">
    <name type="scientific">Arcobacter roscoffensis</name>
    <dbReference type="NCBI Taxonomy" id="2961520"/>
    <lineage>
        <taxon>Bacteria</taxon>
        <taxon>Pseudomonadati</taxon>
        <taxon>Campylobacterota</taxon>
        <taxon>Epsilonproteobacteria</taxon>
        <taxon>Campylobacterales</taxon>
        <taxon>Arcobacteraceae</taxon>
        <taxon>Arcobacter</taxon>
    </lineage>
</organism>
<comment type="cofactor">
    <cofactor evidence="1">
        <name>Mg(2+)</name>
        <dbReference type="ChEBI" id="CHEBI:18420"/>
    </cofactor>
</comment>
<keyword evidence="3 5" id="KW-0597">Phosphoprotein</keyword>
<feature type="domain" description="Response regulatory" evidence="6">
    <location>
        <begin position="12"/>
        <end position="130"/>
    </location>
</feature>
<dbReference type="Pfam" id="PF00072">
    <property type="entry name" value="Response_reg"/>
    <property type="match status" value="1"/>
</dbReference>
<evidence type="ECO:0000256" key="1">
    <source>
        <dbReference type="ARBA" id="ARBA00001946"/>
    </source>
</evidence>
<dbReference type="EMBL" id="CP100595">
    <property type="protein sequence ID" value="UTJ07068.1"/>
    <property type="molecule type" value="Genomic_DNA"/>
</dbReference>
<name>A0ABY5E7N2_9BACT</name>
<dbReference type="InterPro" id="IPR001789">
    <property type="entry name" value="Sig_transdc_resp-reg_receiver"/>
</dbReference>
<accession>A0ABY5E7N2</accession>
<dbReference type="PANTHER" id="PTHR44591">
    <property type="entry name" value="STRESS RESPONSE REGULATOR PROTEIN 1"/>
    <property type="match status" value="1"/>
</dbReference>
<dbReference type="RefSeq" id="WP_254577247.1">
    <property type="nucleotide sequence ID" value="NZ_CP100595.1"/>
</dbReference>
<evidence type="ECO:0000256" key="5">
    <source>
        <dbReference type="PROSITE-ProRule" id="PRU00169"/>
    </source>
</evidence>
<keyword evidence="4" id="KW-0283">Flagellar rotation</keyword>
<feature type="modified residue" description="4-aspartylphosphate" evidence="5">
    <location>
        <position position="62"/>
    </location>
</feature>
<keyword evidence="2" id="KW-0145">Chemotaxis</keyword>
<evidence type="ECO:0000256" key="4">
    <source>
        <dbReference type="ARBA" id="ARBA00022779"/>
    </source>
</evidence>
<dbReference type="InterPro" id="IPR050595">
    <property type="entry name" value="Bact_response_regulator"/>
</dbReference>
<evidence type="ECO:0000256" key="3">
    <source>
        <dbReference type="ARBA" id="ARBA00022553"/>
    </source>
</evidence>
<evidence type="ECO:0000259" key="6">
    <source>
        <dbReference type="PROSITE" id="PS50110"/>
    </source>
</evidence>
<reference evidence="7" key="1">
    <citation type="submission" date="2022-07" db="EMBL/GenBank/DDBJ databases">
        <title>Arcobacter roscoffensis sp. nov., a marine bacterium isolated from coastal seawater collected from Roscoff, France.</title>
        <authorList>
            <person name="Pascual J."/>
            <person name="Lepeaux C."/>
            <person name="Methner A."/>
            <person name="Overmann J."/>
        </authorList>
    </citation>
    <scope>NUCLEOTIDE SEQUENCE</scope>
    <source>
        <strain evidence="7">ARW1-2F2</strain>
    </source>
</reference>
<dbReference type="SMART" id="SM00448">
    <property type="entry name" value="REC"/>
    <property type="match status" value="1"/>
</dbReference>
<gene>
    <name evidence="7" type="ORF">NJU99_02940</name>
</gene>
<sequence>MTDMIERLRELKILFVEDEADLMEIITDALDSLDVEYYSATNGVEALEIFHNNPNINIIATDISMPQMDGLELIKTLKKDKSFDIPIVIMSAHSESEYITEAENLGINAKDYLQKPFDFMNFIKVISNMDIK</sequence>
<evidence type="ECO:0000313" key="8">
    <source>
        <dbReference type="Proteomes" id="UP001060012"/>
    </source>
</evidence>
<dbReference type="SUPFAM" id="SSF52172">
    <property type="entry name" value="CheY-like"/>
    <property type="match status" value="1"/>
</dbReference>